<dbReference type="PROSITE" id="PS51192">
    <property type="entry name" value="HELICASE_ATP_BIND_1"/>
    <property type="match status" value="1"/>
</dbReference>
<feature type="binding site" evidence="11">
    <location>
        <position position="454"/>
    </location>
    <ligand>
        <name>Zn(2+)</name>
        <dbReference type="ChEBI" id="CHEBI:29105"/>
        <label>1</label>
    </ligand>
</feature>
<dbReference type="Gene3D" id="3.40.50.300">
    <property type="entry name" value="P-loop containing nucleotide triphosphate hydrolases"/>
    <property type="match status" value="2"/>
</dbReference>
<dbReference type="InterPro" id="IPR011545">
    <property type="entry name" value="DEAD/DEAH_box_helicase_dom"/>
</dbReference>
<name>A0ABV7HHX0_9GAMM</name>
<dbReference type="InterPro" id="IPR041236">
    <property type="entry name" value="PriA_C"/>
</dbReference>
<keyword evidence="3 11" id="KW-0479">Metal-binding</keyword>
<comment type="catalytic activity">
    <reaction evidence="11">
        <text>ATP + H2O = ADP + phosphate + H(+)</text>
        <dbReference type="Rhea" id="RHEA:13065"/>
        <dbReference type="ChEBI" id="CHEBI:15377"/>
        <dbReference type="ChEBI" id="CHEBI:15378"/>
        <dbReference type="ChEBI" id="CHEBI:30616"/>
        <dbReference type="ChEBI" id="CHEBI:43474"/>
        <dbReference type="ChEBI" id="CHEBI:456216"/>
        <dbReference type="EC" id="5.6.2.4"/>
    </reaction>
</comment>
<evidence type="ECO:0000256" key="10">
    <source>
        <dbReference type="ARBA" id="ARBA00023235"/>
    </source>
</evidence>
<keyword evidence="5 11" id="KW-0378">Hydrolase</keyword>
<keyword evidence="4 11" id="KW-0547">Nucleotide-binding</keyword>
<comment type="cofactor">
    <cofactor evidence="11">
        <name>Zn(2+)</name>
        <dbReference type="ChEBI" id="CHEBI:29105"/>
    </cofactor>
    <text evidence="11">Binds 2 zinc ions per subunit.</text>
</comment>
<keyword evidence="10 11" id="KW-0413">Isomerase</keyword>
<organism evidence="13 14">
    <name type="scientific">Litoribrevibacter euphylliae</name>
    <dbReference type="NCBI Taxonomy" id="1834034"/>
    <lineage>
        <taxon>Bacteria</taxon>
        <taxon>Pseudomonadati</taxon>
        <taxon>Pseudomonadota</taxon>
        <taxon>Gammaproteobacteria</taxon>
        <taxon>Oceanospirillales</taxon>
        <taxon>Oceanospirillaceae</taxon>
        <taxon>Litoribrevibacter</taxon>
    </lineage>
</organism>
<dbReference type="SUPFAM" id="SSF52540">
    <property type="entry name" value="P-loop containing nucleoside triphosphate hydrolases"/>
    <property type="match status" value="2"/>
</dbReference>
<gene>
    <name evidence="11" type="primary">priA</name>
    <name evidence="13" type="ORF">ACFOEK_15230</name>
</gene>
<dbReference type="CDD" id="cd18804">
    <property type="entry name" value="SF2_C_priA"/>
    <property type="match status" value="1"/>
</dbReference>
<comment type="caution">
    <text evidence="13">The sequence shown here is derived from an EMBL/GenBank/DDBJ whole genome shotgun (WGS) entry which is preliminary data.</text>
</comment>
<keyword evidence="14" id="KW-1185">Reference proteome</keyword>
<keyword evidence="9 11" id="KW-0238">DNA-binding</keyword>
<dbReference type="InterPro" id="IPR042115">
    <property type="entry name" value="PriA_3primeBD_sf"/>
</dbReference>
<keyword evidence="2 11" id="KW-0235">DNA replication</keyword>
<dbReference type="Pfam" id="PF18319">
    <property type="entry name" value="Zn_ribbon_PriA"/>
    <property type="match status" value="1"/>
</dbReference>
<proteinExistence type="inferred from homology"/>
<evidence type="ECO:0000256" key="9">
    <source>
        <dbReference type="ARBA" id="ARBA00023125"/>
    </source>
</evidence>
<evidence type="ECO:0000256" key="4">
    <source>
        <dbReference type="ARBA" id="ARBA00022741"/>
    </source>
</evidence>
<comment type="subunit">
    <text evidence="11">Component of the replication restart primosome.</text>
</comment>
<evidence type="ECO:0000256" key="1">
    <source>
        <dbReference type="ARBA" id="ARBA00022515"/>
    </source>
</evidence>
<evidence type="ECO:0000256" key="8">
    <source>
        <dbReference type="ARBA" id="ARBA00022840"/>
    </source>
</evidence>
<evidence type="ECO:0000313" key="14">
    <source>
        <dbReference type="Proteomes" id="UP001595476"/>
    </source>
</evidence>
<dbReference type="Pfam" id="PF17764">
    <property type="entry name" value="PriA_3primeBD"/>
    <property type="match status" value="1"/>
</dbReference>
<dbReference type="EC" id="5.6.2.4" evidence="11"/>
<feature type="binding site" evidence="11">
    <location>
        <position position="491"/>
    </location>
    <ligand>
        <name>Zn(2+)</name>
        <dbReference type="ChEBI" id="CHEBI:29105"/>
        <label>1</label>
    </ligand>
</feature>
<feature type="binding site" evidence="11">
    <location>
        <position position="463"/>
    </location>
    <ligand>
        <name>Zn(2+)</name>
        <dbReference type="ChEBI" id="CHEBI:29105"/>
        <label>2</label>
    </ligand>
</feature>
<feature type="binding site" evidence="11">
    <location>
        <position position="481"/>
    </location>
    <ligand>
        <name>Zn(2+)</name>
        <dbReference type="ChEBI" id="CHEBI:29105"/>
        <label>2</label>
    </ligand>
</feature>
<dbReference type="InterPro" id="IPR040498">
    <property type="entry name" value="PriA_CRR"/>
</dbReference>
<dbReference type="GO" id="GO:0016787">
    <property type="term" value="F:hydrolase activity"/>
    <property type="evidence" value="ECO:0007669"/>
    <property type="project" value="UniProtKB-KW"/>
</dbReference>
<dbReference type="HAMAP" id="MF_00983">
    <property type="entry name" value="PriA"/>
    <property type="match status" value="1"/>
</dbReference>
<evidence type="ECO:0000256" key="2">
    <source>
        <dbReference type="ARBA" id="ARBA00022705"/>
    </source>
</evidence>
<evidence type="ECO:0000256" key="7">
    <source>
        <dbReference type="ARBA" id="ARBA00022833"/>
    </source>
</evidence>
<dbReference type="InterPro" id="IPR041222">
    <property type="entry name" value="PriA_3primeBD"/>
</dbReference>
<evidence type="ECO:0000256" key="5">
    <source>
        <dbReference type="ARBA" id="ARBA00022801"/>
    </source>
</evidence>
<comment type="similarity">
    <text evidence="11">Belongs to the helicase family. PriA subfamily.</text>
</comment>
<comment type="catalytic activity">
    <reaction evidence="11">
        <text>Couples ATP hydrolysis with the unwinding of duplex DNA by translocating in the 3'-5' direction.</text>
        <dbReference type="EC" id="5.6.2.4"/>
    </reaction>
</comment>
<dbReference type="NCBIfam" id="TIGR00595">
    <property type="entry name" value="priA"/>
    <property type="match status" value="1"/>
</dbReference>
<dbReference type="PANTHER" id="PTHR30580:SF0">
    <property type="entry name" value="PRIMOSOMAL PROTEIN N"/>
    <property type="match status" value="1"/>
</dbReference>
<feature type="binding site" evidence="11">
    <location>
        <position position="494"/>
    </location>
    <ligand>
        <name>Zn(2+)</name>
        <dbReference type="ChEBI" id="CHEBI:29105"/>
        <label>1</label>
    </ligand>
</feature>
<dbReference type="EMBL" id="JBHRSZ010000006">
    <property type="protein sequence ID" value="MFC3152386.1"/>
    <property type="molecule type" value="Genomic_DNA"/>
</dbReference>
<keyword evidence="6 11" id="KW-0347">Helicase</keyword>
<evidence type="ECO:0000313" key="13">
    <source>
        <dbReference type="EMBL" id="MFC3152386.1"/>
    </source>
</evidence>
<evidence type="ECO:0000259" key="12">
    <source>
        <dbReference type="PROSITE" id="PS51192"/>
    </source>
</evidence>
<feature type="binding site" evidence="11">
    <location>
        <position position="451"/>
    </location>
    <ligand>
        <name>Zn(2+)</name>
        <dbReference type="ChEBI" id="CHEBI:29105"/>
        <label>1</label>
    </ligand>
</feature>
<accession>A0ABV7HHX0</accession>
<keyword evidence="8 11" id="KW-0067">ATP-binding</keyword>
<dbReference type="NCBIfam" id="NF004067">
    <property type="entry name" value="PRK05580.1-4"/>
    <property type="match status" value="1"/>
</dbReference>
<dbReference type="SMART" id="SM00487">
    <property type="entry name" value="DEXDc"/>
    <property type="match status" value="1"/>
</dbReference>
<feature type="domain" description="Helicase ATP-binding" evidence="12">
    <location>
        <begin position="226"/>
        <end position="392"/>
    </location>
</feature>
<dbReference type="Pfam" id="PF00270">
    <property type="entry name" value="DEAD"/>
    <property type="match status" value="1"/>
</dbReference>
<dbReference type="InterPro" id="IPR027417">
    <property type="entry name" value="P-loop_NTPase"/>
</dbReference>
<comment type="function">
    <text evidence="11">Initiates the restart of stalled replication forks, which reloads the replicative helicase on sites other than the origin of replication. Recognizes and binds to abandoned replication forks and remodels them to uncover a helicase loading site. Promotes assembly of the primosome at these replication forks.</text>
</comment>
<dbReference type="InterPro" id="IPR001650">
    <property type="entry name" value="Helicase_C-like"/>
</dbReference>
<dbReference type="RefSeq" id="WP_386722311.1">
    <property type="nucleotide sequence ID" value="NZ_JBHRSZ010000006.1"/>
</dbReference>
<dbReference type="InterPro" id="IPR005259">
    <property type="entry name" value="PriA"/>
</dbReference>
<feature type="binding site" evidence="11">
    <location>
        <position position="460"/>
    </location>
    <ligand>
        <name>Zn(2+)</name>
        <dbReference type="ChEBI" id="CHEBI:29105"/>
        <label>2</label>
    </ligand>
</feature>
<dbReference type="Proteomes" id="UP001595476">
    <property type="component" value="Unassembled WGS sequence"/>
</dbReference>
<reference evidence="14" key="1">
    <citation type="journal article" date="2019" name="Int. J. Syst. Evol. Microbiol.">
        <title>The Global Catalogue of Microorganisms (GCM) 10K type strain sequencing project: providing services to taxonomists for standard genome sequencing and annotation.</title>
        <authorList>
            <consortium name="The Broad Institute Genomics Platform"/>
            <consortium name="The Broad Institute Genome Sequencing Center for Infectious Disease"/>
            <person name="Wu L."/>
            <person name="Ma J."/>
        </authorList>
    </citation>
    <scope>NUCLEOTIDE SEQUENCE [LARGE SCALE GENOMIC DNA]</scope>
    <source>
        <strain evidence="14">KCTC 52438</strain>
    </source>
</reference>
<protein>
    <recommendedName>
        <fullName evidence="11">Replication restart protein PriA</fullName>
    </recommendedName>
    <alternativeName>
        <fullName evidence="11">ATP-dependent DNA helicase PriA</fullName>
        <ecNumber evidence="11">5.6.2.4</ecNumber>
    </alternativeName>
    <alternativeName>
        <fullName evidence="11">DNA 3'-5' helicase PriA</fullName>
    </alternativeName>
</protein>
<keyword evidence="7 11" id="KW-0862">Zinc</keyword>
<evidence type="ECO:0000256" key="6">
    <source>
        <dbReference type="ARBA" id="ARBA00022806"/>
    </source>
</evidence>
<dbReference type="Pfam" id="PF18074">
    <property type="entry name" value="PriA_C"/>
    <property type="match status" value="1"/>
</dbReference>
<evidence type="ECO:0000256" key="11">
    <source>
        <dbReference type="HAMAP-Rule" id="MF_00983"/>
    </source>
</evidence>
<evidence type="ECO:0000256" key="3">
    <source>
        <dbReference type="ARBA" id="ARBA00022723"/>
    </source>
</evidence>
<dbReference type="SMART" id="SM00490">
    <property type="entry name" value="HELICc"/>
    <property type="match status" value="1"/>
</dbReference>
<keyword evidence="1 11" id="KW-0639">Primosome</keyword>
<feature type="binding site" evidence="11">
    <location>
        <position position="478"/>
    </location>
    <ligand>
        <name>Zn(2+)</name>
        <dbReference type="ChEBI" id="CHEBI:29105"/>
        <label>2</label>
    </ligand>
</feature>
<dbReference type="PANTHER" id="PTHR30580">
    <property type="entry name" value="PRIMOSOMAL PROTEIN N"/>
    <property type="match status" value="1"/>
</dbReference>
<dbReference type="Gene3D" id="3.40.1440.60">
    <property type="entry name" value="PriA, 3(prime) DNA-binding domain"/>
    <property type="match status" value="1"/>
</dbReference>
<dbReference type="InterPro" id="IPR014001">
    <property type="entry name" value="Helicase_ATP-bd"/>
</dbReference>
<sequence>MAVQNDLQLQETHPLHYYEVAVNRPLFQTYTYASFQPISLGCRVQVKLGHSTEVGIVVAQSTKAPDSDFTITTIDKIIDPTPILSAEILTLCHWGSSYYFQPLGEFIFTFIPNYLKQAKLLESLYIEAFEITSKGKYAKLPSQAIKQSDALATIQTLATTSNSNLVAKTTLNQHDIKSDTLRQLLKKELIQKSLIPPYAYTTAPTQTNENSLTLNQEQSDAVSTVIKNQNTFKSILLEGVTGSGKTEVYLNICRHFLNQGQQVLLLVPEIGLTPQLSERLQTQLPYPMITLHSDLANKERASRWLQTKHSTSLVVIGTRSAIACDLPKLACIILDEEHDSSFKQQEGIRYHSRSLAIKRAQLKSIPILLGSATPSLETLTNAEQGRYQHLRLTKRATGANLPEIEIQDSSRLTANQVFTDSTSEAIRNTLQKQQQVLVFINRRGFAPTLQCSQCHWVADCEHCDVALTIHKATNSLDCHHCEHKQPIPRRCPSCNSPYMSPLGFGTERIESELIQHFPDHPIIRMDRDSTQNRGSLEKIRQTLLEGTPCILVGTQMVSKGHDFPNLTLSVVLNCDNGLHNQDFRSKEHLLQNLIQVAGRSGRSKLQGQVIIQTNYPDHPLFVHFKEQDFPGFAKEELTHRKKLGLPPFHHQAAIRMQSLMDNQAFQKLLSLEKYLKDCVYAQGNQNLDISLTMPAAIERKSNWYRYLIVVSSPSRKHLHQYLNIAHEYLLKIPRTKKLKWVIDVDPLDT</sequence>